<dbReference type="AlphaFoldDB" id="A0A4D9D2H2"/>
<proteinExistence type="predicted"/>
<evidence type="ECO:0000313" key="2">
    <source>
        <dbReference type="EMBL" id="TFJ85184.1"/>
    </source>
</evidence>
<comment type="caution">
    <text evidence="2">The sequence shown here is derived from an EMBL/GenBank/DDBJ whole genome shotgun (WGS) entry which is preliminary data.</text>
</comment>
<accession>A0A4D9D2H2</accession>
<sequence length="285" mass="31705">MKRNRPQQEEWESFLQSLPAAPARIFVSLIYSLPRVEEEGREEVQRENRYSGTDRLLLLWHGRHLENIRCHGIVTKREEGAGFWLDDGSGVVQVLLGERVGKDLIPPLGQLCEVVGALRYAGKDTAIDASIGKQGQQMRNQEEDRRLTGARQRVVVAGHVFQPRDANAETAFMLSIISWLKKHSAAHSSSTSKALKTACLQSAPPRLREATSSLPRPNPPSTSGPSDVDSRIMDAILRHTDRETKRGMTPQALEAIAAPREIQASLSRLQVEGSVYEMHGAFFPL</sequence>
<reference evidence="2 3" key="1">
    <citation type="submission" date="2019-01" db="EMBL/GenBank/DDBJ databases">
        <title>Nuclear Genome Assembly of the Microalgal Biofuel strain Nannochloropsis salina CCMP1776.</title>
        <authorList>
            <person name="Hovde B."/>
        </authorList>
    </citation>
    <scope>NUCLEOTIDE SEQUENCE [LARGE SCALE GENOMIC DNA]</scope>
    <source>
        <strain evidence="2 3">CCMP1776</strain>
    </source>
</reference>
<name>A0A4D9D2H2_9STRA</name>
<protein>
    <submittedName>
        <fullName evidence="2">Uncharacterized protein</fullName>
    </submittedName>
</protein>
<dbReference type="OrthoDB" id="10293539at2759"/>
<organism evidence="2 3">
    <name type="scientific">Nannochloropsis salina CCMP1776</name>
    <dbReference type="NCBI Taxonomy" id="1027361"/>
    <lineage>
        <taxon>Eukaryota</taxon>
        <taxon>Sar</taxon>
        <taxon>Stramenopiles</taxon>
        <taxon>Ochrophyta</taxon>
        <taxon>Eustigmatophyceae</taxon>
        <taxon>Eustigmatales</taxon>
        <taxon>Monodopsidaceae</taxon>
        <taxon>Microchloropsis</taxon>
        <taxon>Microchloropsis salina</taxon>
    </lineage>
</organism>
<feature type="region of interest" description="Disordered" evidence="1">
    <location>
        <begin position="205"/>
        <end position="231"/>
    </location>
</feature>
<evidence type="ECO:0000256" key="1">
    <source>
        <dbReference type="SAM" id="MobiDB-lite"/>
    </source>
</evidence>
<evidence type="ECO:0000313" key="3">
    <source>
        <dbReference type="Proteomes" id="UP000355283"/>
    </source>
</evidence>
<keyword evidence="3" id="KW-1185">Reference proteome</keyword>
<gene>
    <name evidence="2" type="ORF">NSK_003607</name>
</gene>
<dbReference type="EMBL" id="SDOX01000016">
    <property type="protein sequence ID" value="TFJ85184.1"/>
    <property type="molecule type" value="Genomic_DNA"/>
</dbReference>
<dbReference type="Proteomes" id="UP000355283">
    <property type="component" value="Unassembled WGS sequence"/>
</dbReference>